<dbReference type="InterPro" id="IPR002772">
    <property type="entry name" value="Glyco_hydro_3_C"/>
</dbReference>
<evidence type="ECO:0000256" key="3">
    <source>
        <dbReference type="ARBA" id="ARBA00012744"/>
    </source>
</evidence>
<evidence type="ECO:0000259" key="9">
    <source>
        <dbReference type="Pfam" id="PF01915"/>
    </source>
</evidence>
<dbReference type="UniPathway" id="UPA00696"/>
<feature type="non-terminal residue" evidence="10">
    <location>
        <position position="776"/>
    </location>
</feature>
<dbReference type="Pfam" id="PF01915">
    <property type="entry name" value="Glyco_hydro_3_C"/>
    <property type="match status" value="1"/>
</dbReference>
<comment type="similarity">
    <text evidence="2 7">Belongs to the glycosyl hydrolase 3 family.</text>
</comment>
<evidence type="ECO:0000256" key="2">
    <source>
        <dbReference type="ARBA" id="ARBA00005336"/>
    </source>
</evidence>
<dbReference type="InterPro" id="IPR019800">
    <property type="entry name" value="Glyco_hydro_3_AS"/>
</dbReference>
<evidence type="ECO:0000256" key="7">
    <source>
        <dbReference type="RuleBase" id="RU361161"/>
    </source>
</evidence>
<evidence type="ECO:0000256" key="1">
    <source>
        <dbReference type="ARBA" id="ARBA00000448"/>
    </source>
</evidence>
<dbReference type="Pfam" id="PF00933">
    <property type="entry name" value="Glyco_hydro_3"/>
    <property type="match status" value="1"/>
</dbReference>
<dbReference type="SUPFAM" id="SSF52279">
    <property type="entry name" value="Beta-D-glucan exohydrolase, C-terminal domain"/>
    <property type="match status" value="1"/>
</dbReference>
<dbReference type="EMBL" id="KZ819640">
    <property type="protein sequence ID" value="PWN87305.1"/>
    <property type="molecule type" value="Genomic_DNA"/>
</dbReference>
<comment type="pathway">
    <text evidence="7">Glycan metabolism; cellulose degradation.</text>
</comment>
<dbReference type="Gene3D" id="3.20.20.300">
    <property type="entry name" value="Glycoside hydrolase, family 3, N-terminal domain"/>
    <property type="match status" value="1"/>
</dbReference>
<dbReference type="OrthoDB" id="47059at2759"/>
<keyword evidence="5 7" id="KW-0119">Carbohydrate metabolism</keyword>
<dbReference type="STRING" id="215250.A0A316YHW3"/>
<dbReference type="InterPro" id="IPR050288">
    <property type="entry name" value="Cellulose_deg_GH3"/>
</dbReference>
<organism evidence="10 11">
    <name type="scientific">Acaromyces ingoldii</name>
    <dbReference type="NCBI Taxonomy" id="215250"/>
    <lineage>
        <taxon>Eukaryota</taxon>
        <taxon>Fungi</taxon>
        <taxon>Dikarya</taxon>
        <taxon>Basidiomycota</taxon>
        <taxon>Ustilaginomycotina</taxon>
        <taxon>Exobasidiomycetes</taxon>
        <taxon>Exobasidiales</taxon>
        <taxon>Cryptobasidiaceae</taxon>
        <taxon>Acaromyces</taxon>
    </lineage>
</organism>
<keyword evidence="4 7" id="KW-0378">Hydrolase</keyword>
<dbReference type="InterPro" id="IPR001764">
    <property type="entry name" value="Glyco_hydro_3_N"/>
</dbReference>
<evidence type="ECO:0000256" key="5">
    <source>
        <dbReference type="ARBA" id="ARBA00023277"/>
    </source>
</evidence>
<evidence type="ECO:0000313" key="11">
    <source>
        <dbReference type="Proteomes" id="UP000245768"/>
    </source>
</evidence>
<dbReference type="SUPFAM" id="SSF51445">
    <property type="entry name" value="(Trans)glycosidases"/>
    <property type="match status" value="1"/>
</dbReference>
<protein>
    <recommendedName>
        <fullName evidence="3 7">beta-glucosidase</fullName>
        <ecNumber evidence="3 7">3.2.1.21</ecNumber>
    </recommendedName>
</protein>
<dbReference type="PROSITE" id="PS00775">
    <property type="entry name" value="GLYCOSYL_HYDROL_F3"/>
    <property type="match status" value="1"/>
</dbReference>
<feature type="domain" description="Glycoside hydrolase family 3 N-terminal" evidence="8">
    <location>
        <begin position="71"/>
        <end position="291"/>
    </location>
</feature>
<keyword evidence="7" id="KW-0624">Polysaccharide degradation</keyword>
<dbReference type="Gene3D" id="3.40.50.1700">
    <property type="entry name" value="Glycoside hydrolase family 3 C-terminal domain"/>
    <property type="match status" value="1"/>
</dbReference>
<dbReference type="InParanoid" id="A0A316YHW3"/>
<keyword evidence="11" id="KW-1185">Reference proteome</keyword>
<dbReference type="FunCoup" id="A0A316YHW3">
    <property type="interactions" value="30"/>
</dbReference>
<dbReference type="RefSeq" id="XP_025374503.1">
    <property type="nucleotide sequence ID" value="XM_025518553.1"/>
</dbReference>
<comment type="catalytic activity">
    <reaction evidence="1 7">
        <text>Hydrolysis of terminal, non-reducing beta-D-glucosyl residues with release of beta-D-glucose.</text>
        <dbReference type="EC" id="3.2.1.21"/>
    </reaction>
</comment>
<sequence>MDDDLKGLSLEEKVALIAGKDFNRTTSIPRVGVPYLKVSDGPSGVRGMETGLEHFLGFPFHVSGKPPVTAAVYPCSTALAATWDRSLARKAGSGIARDGKTKNCAMILAPTINLIRDPRCGRSFEAFSEDPLLTGELALAWVRGAEDDQGILVTLKHLVGNECETNRHGSNVIVDKDVLNDVYLRPFEIIIRAKPDVGAIMMGYNSINGEPCSSHSSLIRDVIRRDWGYEGLVMSDWFGTYKNAESLRAGLDLEMPGPANHRTVENVRKLLANKEIEERHIDEAAARMMRLVLRAKHLAKEHGYKLFTEEERDKDVETSAPDDEAMRSDAVEIGTAACVLLKNEDQLLPLEPERQHIKRVVLIGEPARSPALTGGGSAALNPHRVVTPLDAIRAHLEQNHAQVSVEWLAGCEVRPCIPDPLIDEHLEGKPIDFTWHDVGSDEPYHKESQSLPQYRGFLGGFQPRSSALEIRAEFDMTASTSGEHSISLQAFGSLSLHLSGPALAEDCVWEYDGESVTPAMMFDPRKRLETRRFHITAKRRLHVRLCYRPPAHPIMALPGGHSAAFRLGFQEASDERKPIDEAAAAAAQADVALVFTATGAAFESEGIDRTDIALPCRQDELVAAVAKAAPARTIVVNASGSAVTMPWEKDVGAILQAWFGGQEVGQSICNALFAIDGNGPSGRLPMTWPRDLQDHASFANFPTSGGHPVDVRYDEGHLYGHRWYEARGIQPLWWFGHGLSYTTFRVKALESVDDTVKVLVVENIGGRPGRNTVQIY</sequence>
<dbReference type="GO" id="GO:0030245">
    <property type="term" value="P:cellulose catabolic process"/>
    <property type="evidence" value="ECO:0007669"/>
    <property type="project" value="UniProtKB-UniPathway"/>
</dbReference>
<dbReference type="PRINTS" id="PR00133">
    <property type="entry name" value="GLHYDRLASE3"/>
</dbReference>
<evidence type="ECO:0000313" key="10">
    <source>
        <dbReference type="EMBL" id="PWN87305.1"/>
    </source>
</evidence>
<feature type="domain" description="Glycoside hydrolase family 3 C-terminal" evidence="9">
    <location>
        <begin position="339"/>
        <end position="719"/>
    </location>
</feature>
<dbReference type="InterPro" id="IPR017853">
    <property type="entry name" value="GH"/>
</dbReference>
<dbReference type="Gene3D" id="2.60.120.260">
    <property type="entry name" value="Galactose-binding domain-like"/>
    <property type="match status" value="1"/>
</dbReference>
<name>A0A316YHW3_9BASI</name>
<dbReference type="GeneID" id="37040469"/>
<gene>
    <name evidence="10" type="ORF">FA10DRAFT_221514</name>
</gene>
<accession>A0A316YHW3</accession>
<dbReference type="PANTHER" id="PTHR42715:SF10">
    <property type="entry name" value="BETA-GLUCOSIDASE"/>
    <property type="match status" value="1"/>
</dbReference>
<proteinExistence type="inferred from homology"/>
<dbReference type="InterPro" id="IPR036881">
    <property type="entry name" value="Glyco_hydro_3_C_sf"/>
</dbReference>
<dbReference type="InterPro" id="IPR036962">
    <property type="entry name" value="Glyco_hydro_3_N_sf"/>
</dbReference>
<evidence type="ECO:0000256" key="4">
    <source>
        <dbReference type="ARBA" id="ARBA00022801"/>
    </source>
</evidence>
<dbReference type="GO" id="GO:0008422">
    <property type="term" value="F:beta-glucosidase activity"/>
    <property type="evidence" value="ECO:0007669"/>
    <property type="project" value="UniProtKB-EC"/>
</dbReference>
<dbReference type="Proteomes" id="UP000245768">
    <property type="component" value="Unassembled WGS sequence"/>
</dbReference>
<keyword evidence="6 7" id="KW-0326">Glycosidase</keyword>
<reference evidence="10 11" key="1">
    <citation type="journal article" date="2018" name="Mol. Biol. Evol.">
        <title>Broad Genomic Sampling Reveals a Smut Pathogenic Ancestry of the Fungal Clade Ustilaginomycotina.</title>
        <authorList>
            <person name="Kijpornyongpan T."/>
            <person name="Mondo S.J."/>
            <person name="Barry K."/>
            <person name="Sandor L."/>
            <person name="Lee J."/>
            <person name="Lipzen A."/>
            <person name="Pangilinan J."/>
            <person name="LaButti K."/>
            <person name="Hainaut M."/>
            <person name="Henrissat B."/>
            <person name="Grigoriev I.V."/>
            <person name="Spatafora J.W."/>
            <person name="Aime M.C."/>
        </authorList>
    </citation>
    <scope>NUCLEOTIDE SEQUENCE [LARGE SCALE GENOMIC DNA]</scope>
    <source>
        <strain evidence="10 11">MCA 4198</strain>
    </source>
</reference>
<evidence type="ECO:0000259" key="8">
    <source>
        <dbReference type="Pfam" id="PF00933"/>
    </source>
</evidence>
<dbReference type="PANTHER" id="PTHR42715">
    <property type="entry name" value="BETA-GLUCOSIDASE"/>
    <property type="match status" value="1"/>
</dbReference>
<evidence type="ECO:0000256" key="6">
    <source>
        <dbReference type="ARBA" id="ARBA00023295"/>
    </source>
</evidence>
<dbReference type="AlphaFoldDB" id="A0A316YHW3"/>
<dbReference type="EC" id="3.2.1.21" evidence="3 7"/>